<feature type="transmembrane region" description="Helical" evidence="9">
    <location>
        <begin position="386"/>
        <end position="406"/>
    </location>
</feature>
<dbReference type="PANTHER" id="PTHR30081:SF1">
    <property type="entry name" value="PROTEIN TRANSLOCASE SUBUNIT SECD"/>
    <property type="match status" value="1"/>
</dbReference>
<comment type="caution">
    <text evidence="9">Lacks conserved residue(s) required for the propagation of feature annotation.</text>
</comment>
<keyword evidence="2 9" id="KW-0813">Transport</keyword>
<evidence type="ECO:0000256" key="7">
    <source>
        <dbReference type="ARBA" id="ARBA00023010"/>
    </source>
</evidence>
<gene>
    <name evidence="9 13" type="primary">secD</name>
    <name evidence="13" type="ORF">ACFSM5_06905</name>
</gene>
<feature type="domain" description="Protein translocase subunit SecDF P1" evidence="11">
    <location>
        <begin position="149"/>
        <end position="207"/>
    </location>
</feature>
<dbReference type="InterPro" id="IPR055344">
    <property type="entry name" value="SecD_SecF_C_bact"/>
</dbReference>
<dbReference type="Pfam" id="PF21760">
    <property type="entry name" value="SecD_1st"/>
    <property type="match status" value="1"/>
</dbReference>
<dbReference type="EMBL" id="JBHUIP010000004">
    <property type="protein sequence ID" value="MFD2262611.1"/>
    <property type="molecule type" value="Genomic_DNA"/>
</dbReference>
<evidence type="ECO:0000256" key="3">
    <source>
        <dbReference type="ARBA" id="ARBA00022475"/>
    </source>
</evidence>
<evidence type="ECO:0000259" key="11">
    <source>
        <dbReference type="Pfam" id="PF21760"/>
    </source>
</evidence>
<dbReference type="InterPro" id="IPR048634">
    <property type="entry name" value="SecD_SecF_C"/>
</dbReference>
<comment type="caution">
    <text evidence="13">The sequence shown here is derived from an EMBL/GenBank/DDBJ whole genome shotgun (WGS) entry which is preliminary data.</text>
</comment>
<reference evidence="14" key="1">
    <citation type="journal article" date="2019" name="Int. J. Syst. Evol. Microbiol.">
        <title>The Global Catalogue of Microorganisms (GCM) 10K type strain sequencing project: providing services to taxonomists for standard genome sequencing and annotation.</title>
        <authorList>
            <consortium name="The Broad Institute Genomics Platform"/>
            <consortium name="The Broad Institute Genome Sequencing Center for Infectious Disease"/>
            <person name="Wu L."/>
            <person name="Ma J."/>
        </authorList>
    </citation>
    <scope>NUCLEOTIDE SEQUENCE [LARGE SCALE GENOMIC DNA]</scope>
    <source>
        <strain evidence="14">CGMCC 1.19062</strain>
    </source>
</reference>
<keyword evidence="4 9" id="KW-0812">Transmembrane</keyword>
<accession>A0ABW5DST5</accession>
<evidence type="ECO:0000256" key="9">
    <source>
        <dbReference type="HAMAP-Rule" id="MF_01463"/>
    </source>
</evidence>
<dbReference type="NCBIfam" id="TIGR00916">
    <property type="entry name" value="2A0604s01"/>
    <property type="match status" value="1"/>
</dbReference>
<feature type="domain" description="Protein export membrane protein SecD/SecF C-terminal" evidence="10">
    <location>
        <begin position="345"/>
        <end position="508"/>
    </location>
</feature>
<dbReference type="Gene3D" id="3.30.70.3400">
    <property type="match status" value="2"/>
</dbReference>
<protein>
    <recommendedName>
        <fullName evidence="9">Protein translocase subunit SecD</fullName>
    </recommendedName>
</protein>
<name>A0ABW5DST5_9PROT</name>
<dbReference type="Gene3D" id="1.20.1640.10">
    <property type="entry name" value="Multidrug efflux transporter AcrB transmembrane domain"/>
    <property type="match status" value="1"/>
</dbReference>
<evidence type="ECO:0000256" key="2">
    <source>
        <dbReference type="ARBA" id="ARBA00022448"/>
    </source>
</evidence>
<organism evidence="13 14">
    <name type="scientific">Lacibacterium aquatile</name>
    <dbReference type="NCBI Taxonomy" id="1168082"/>
    <lineage>
        <taxon>Bacteria</taxon>
        <taxon>Pseudomonadati</taxon>
        <taxon>Pseudomonadota</taxon>
        <taxon>Alphaproteobacteria</taxon>
        <taxon>Rhodospirillales</taxon>
        <taxon>Rhodospirillaceae</taxon>
    </lineage>
</organism>
<dbReference type="InterPro" id="IPR022813">
    <property type="entry name" value="SecD/SecF_arch_bac"/>
</dbReference>
<dbReference type="InterPro" id="IPR005791">
    <property type="entry name" value="SecD"/>
</dbReference>
<evidence type="ECO:0000256" key="1">
    <source>
        <dbReference type="ARBA" id="ARBA00004651"/>
    </source>
</evidence>
<dbReference type="InterPro" id="IPR054384">
    <property type="entry name" value="SecDF_P1_head"/>
</dbReference>
<keyword evidence="8 9" id="KW-0472">Membrane</keyword>
<keyword evidence="3 9" id="KW-1003">Cell membrane</keyword>
<feature type="transmembrane region" description="Helical" evidence="9">
    <location>
        <begin position="412"/>
        <end position="432"/>
    </location>
</feature>
<evidence type="ECO:0000313" key="13">
    <source>
        <dbReference type="EMBL" id="MFD2262611.1"/>
    </source>
</evidence>
<dbReference type="Pfam" id="PF22599">
    <property type="entry name" value="SecDF_P1_head"/>
    <property type="match status" value="1"/>
</dbReference>
<evidence type="ECO:0000259" key="12">
    <source>
        <dbReference type="Pfam" id="PF22599"/>
    </source>
</evidence>
<dbReference type="SUPFAM" id="SSF82866">
    <property type="entry name" value="Multidrug efflux transporter AcrB transmembrane domain"/>
    <property type="match status" value="1"/>
</dbReference>
<evidence type="ECO:0000259" key="10">
    <source>
        <dbReference type="Pfam" id="PF02355"/>
    </source>
</evidence>
<dbReference type="PANTHER" id="PTHR30081">
    <property type="entry name" value="PROTEIN-EXPORT MEMBRANE PROTEIN SEC"/>
    <property type="match status" value="1"/>
</dbReference>
<comment type="subcellular location">
    <subcellularLocation>
        <location evidence="1 9">Cell membrane</location>
        <topology evidence="1 9">Multi-pass membrane protein</topology>
    </subcellularLocation>
</comment>
<evidence type="ECO:0000256" key="4">
    <source>
        <dbReference type="ARBA" id="ARBA00022692"/>
    </source>
</evidence>
<keyword evidence="5 9" id="KW-0653">Protein transport</keyword>
<dbReference type="Proteomes" id="UP001597295">
    <property type="component" value="Unassembled WGS sequence"/>
</dbReference>
<dbReference type="InterPro" id="IPR048631">
    <property type="entry name" value="SecD_1st"/>
</dbReference>
<dbReference type="Gene3D" id="3.30.1360.200">
    <property type="match status" value="1"/>
</dbReference>
<feature type="transmembrane region" description="Helical" evidence="9">
    <location>
        <begin position="461"/>
        <end position="479"/>
    </location>
</feature>
<feature type="transmembrane region" description="Helical" evidence="9">
    <location>
        <begin position="485"/>
        <end position="509"/>
    </location>
</feature>
<keyword evidence="14" id="KW-1185">Reference proteome</keyword>
<evidence type="ECO:0000313" key="14">
    <source>
        <dbReference type="Proteomes" id="UP001597295"/>
    </source>
</evidence>
<keyword evidence="6 9" id="KW-1133">Transmembrane helix</keyword>
<sequence length="523" mass="56628">MTQFPRWKIWTIYIVCLGALLLSIPNFIPADKLKGLPSFIPTRQVSLGLDLQGGMHLMLKVDLDTVVQDRLASVAETLRGDLRKANIAYTSINPEANRIVVGVRAEVDRAAAITAIRTADEEVDAVAEGDNLIVTMRPQALQLRRQAAVQQSIEIVRRRVDETGTKETSIQQQGADRIVVQLPGVNDREQIKNLLNTTAKLTFRMVDGMVSAEEAKRQRPPAGADFLHPDEKDERAAGIVYVVRKRVLVSGDNLVDAQPSFQDGQAVVSFRFDSLGGKRFADATTENVGRPFAVVLDNKVISAPNIREPITGGRGIISGSFTTQSANDLAVLLRAGALPAPMIIVEERTVGPDLGADAIRAGIYSILVGLSLVVAYMIAAYGRFGVYAVVALVFNLIITLAVLSLLQATLTLPGMAGLLIAVGLSVDANILINERIREETIAGRSAISAISAGFDRAYSTIFDANVTALIKMFLLYFFGSGPVKGFAVTTGIGILTSMFTATVIVRYLVANWYHRRRPTKLSV</sequence>
<dbReference type="Pfam" id="PF02355">
    <property type="entry name" value="SecD_SecF_C"/>
    <property type="match status" value="1"/>
</dbReference>
<feature type="domain" description="SecDF P1 head subdomain" evidence="12">
    <location>
        <begin position="237"/>
        <end position="340"/>
    </location>
</feature>
<comment type="subunit">
    <text evidence="9">Forms a complex with SecF. Part of the essential Sec protein translocation apparatus which comprises SecA, SecYEG and auxiliary proteins SecDF-YajC and YidC.</text>
</comment>
<evidence type="ECO:0000256" key="5">
    <source>
        <dbReference type="ARBA" id="ARBA00022927"/>
    </source>
</evidence>
<proteinExistence type="inferred from homology"/>
<dbReference type="HAMAP" id="MF_01463_B">
    <property type="entry name" value="SecD_B"/>
    <property type="match status" value="1"/>
</dbReference>
<comment type="similarity">
    <text evidence="9">Belongs to the SecD/SecF family. SecD subfamily.</text>
</comment>
<dbReference type="RefSeq" id="WP_379875569.1">
    <property type="nucleotide sequence ID" value="NZ_JBHUIP010000004.1"/>
</dbReference>
<dbReference type="NCBIfam" id="TIGR01129">
    <property type="entry name" value="secD"/>
    <property type="match status" value="1"/>
</dbReference>
<evidence type="ECO:0000256" key="8">
    <source>
        <dbReference type="ARBA" id="ARBA00023136"/>
    </source>
</evidence>
<comment type="function">
    <text evidence="9">Part of the Sec protein translocase complex. Interacts with the SecYEG preprotein conducting channel. SecDF uses the proton motive force (PMF) to complete protein translocation after the ATP-dependent function of SecA.</text>
</comment>
<evidence type="ECO:0000256" key="6">
    <source>
        <dbReference type="ARBA" id="ARBA00022989"/>
    </source>
</evidence>
<keyword evidence="7 9" id="KW-0811">Translocation</keyword>
<feature type="transmembrane region" description="Helical" evidence="9">
    <location>
        <begin position="361"/>
        <end position="379"/>
    </location>
</feature>